<name>A0ABY8FS08_9SPHN</name>
<evidence type="ECO:0000313" key="1">
    <source>
        <dbReference type="EMBL" id="WFL76865.1"/>
    </source>
</evidence>
<sequence>MMKLTRGKQPEWFPPVKPSGFERLILSEPIDDFRSHYVHMFLQDLEHLVPLGSRRERDAYFDLETNDKPLAELVLASLDRQYNSRHIADALRHFLSSTAMELFYSGHSVIQITAKFENNKWDVRSLHPNSSRILAIGSTLIQVLPERESRRLGLEREILPQEIRVLDRSRLLRIELPADLRRKRKRLMKRLSLLSRISYPDTEKLFPRTTLENPNPKNNLWDFSAFRRNWEIALFQAIRDTGWNARDYYGEEKSDFFTSVWRLRFRKFQAALRIEIIRQLNEQIPPIIRKVNPDFTMTIREQGMLSPAELTEMERQLYAGEISFKEVIDSTFNR</sequence>
<reference evidence="1 2" key="1">
    <citation type="submission" date="2023-03" db="EMBL/GenBank/DDBJ databases">
        <title>Altererythrobacter sp. CAU 1644 isolated from sand.</title>
        <authorList>
            <person name="Kim W."/>
        </authorList>
    </citation>
    <scope>NUCLEOTIDE SEQUENCE [LARGE SCALE GENOMIC DNA]</scope>
    <source>
        <strain evidence="1 2">CAU 1644</strain>
    </source>
</reference>
<dbReference type="RefSeq" id="WP_278015624.1">
    <property type="nucleotide sequence ID" value="NZ_CP121106.1"/>
</dbReference>
<dbReference type="EMBL" id="CP121106">
    <property type="protein sequence ID" value="WFL76865.1"/>
    <property type="molecule type" value="Genomic_DNA"/>
</dbReference>
<keyword evidence="2" id="KW-1185">Reference proteome</keyword>
<organism evidence="1 2">
    <name type="scientific">Altererythrobacter arenosus</name>
    <dbReference type="NCBI Taxonomy" id="3032592"/>
    <lineage>
        <taxon>Bacteria</taxon>
        <taxon>Pseudomonadati</taxon>
        <taxon>Pseudomonadota</taxon>
        <taxon>Alphaproteobacteria</taxon>
        <taxon>Sphingomonadales</taxon>
        <taxon>Erythrobacteraceae</taxon>
        <taxon>Altererythrobacter</taxon>
    </lineage>
</organism>
<protein>
    <submittedName>
        <fullName evidence="1">Uncharacterized protein</fullName>
    </submittedName>
</protein>
<accession>A0ABY8FS08</accession>
<proteinExistence type="predicted"/>
<dbReference type="Proteomes" id="UP001215827">
    <property type="component" value="Chromosome"/>
</dbReference>
<gene>
    <name evidence="1" type="ORF">P7228_12800</name>
</gene>
<evidence type="ECO:0000313" key="2">
    <source>
        <dbReference type="Proteomes" id="UP001215827"/>
    </source>
</evidence>